<accession>A0ACC2LAX8</accession>
<protein>
    <submittedName>
        <fullName evidence="1">Uncharacterized protein</fullName>
    </submittedName>
</protein>
<reference evidence="1 2" key="1">
    <citation type="journal article" date="2022" name="Hortic Res">
        <title>A haplotype resolved chromosomal level avocado genome allows analysis of novel avocado genes.</title>
        <authorList>
            <person name="Nath O."/>
            <person name="Fletcher S.J."/>
            <person name="Hayward A."/>
            <person name="Shaw L.M."/>
            <person name="Masouleh A.K."/>
            <person name="Furtado A."/>
            <person name="Henry R.J."/>
            <person name="Mitter N."/>
        </authorList>
    </citation>
    <scope>NUCLEOTIDE SEQUENCE [LARGE SCALE GENOMIC DNA]</scope>
    <source>
        <strain evidence="2">cv. Hass</strain>
    </source>
</reference>
<organism evidence="1 2">
    <name type="scientific">Persea americana</name>
    <name type="common">Avocado</name>
    <dbReference type="NCBI Taxonomy" id="3435"/>
    <lineage>
        <taxon>Eukaryota</taxon>
        <taxon>Viridiplantae</taxon>
        <taxon>Streptophyta</taxon>
        <taxon>Embryophyta</taxon>
        <taxon>Tracheophyta</taxon>
        <taxon>Spermatophyta</taxon>
        <taxon>Magnoliopsida</taxon>
        <taxon>Magnoliidae</taxon>
        <taxon>Laurales</taxon>
        <taxon>Lauraceae</taxon>
        <taxon>Persea</taxon>
    </lineage>
</organism>
<evidence type="ECO:0000313" key="2">
    <source>
        <dbReference type="Proteomes" id="UP001234297"/>
    </source>
</evidence>
<comment type="caution">
    <text evidence="1">The sequence shown here is derived from an EMBL/GenBank/DDBJ whole genome shotgun (WGS) entry which is preliminary data.</text>
</comment>
<name>A0ACC2LAX8_PERAE</name>
<dbReference type="EMBL" id="CM056815">
    <property type="protein sequence ID" value="KAJ8630458.1"/>
    <property type="molecule type" value="Genomic_DNA"/>
</dbReference>
<sequence length="605" mass="70420">MDICRVVSESNKRAATATAGDYIGDDLVIEILSRLPPKPLSRFKCVSKTWLQLASSIILHSQMNNPFSGFFIRLIYLCRYSKSIRYESIRYLPVGDDDDVENCCTDHTLSFLPSHPHTTILDSRHGFLLCSSFIKNNNNNNNIQNNNNYYYYLCNPVTRQWLSITHPPHRASRNARYAKVNVNVALVFDDPSYDLSQKYRIFRFTSGLSLDMGPSAEYEAEEEDDDHPSVLDLCVDIYSSETGQWVKSKASFKRGPYFALLERPTVLLDGAIFLSGAPIYVLRFDIEEERFDFIRLPDDLSIPVYTRLRLKEAMTCLGLCQGRLYYACHNWSHIQLWMFDDCEPSKWVLTHGVELQVFRSINPTLVDDRIALDVLGLEEDPVPLDILAFHPLLDAVFVRILDGFYWYHAQSRKLEIITSCSPWTTADMRFRVYRIHPFSEWYSYQREGWLTNFKWGRSLQSINSSILRRISFYRVVHLIGTGIYKASHFYSKKKAENFENQRHHRVLGAFCHKITTTQCIRDDKNTKDQKEDQINGLKAFRNEHNLSTFNLEDHDDDGDEDEEDKEFKFVRLKMDLGQANNSKADNVSINENVGRKVERILWFIL</sequence>
<dbReference type="Proteomes" id="UP001234297">
    <property type="component" value="Chromosome 7"/>
</dbReference>
<evidence type="ECO:0000313" key="1">
    <source>
        <dbReference type="EMBL" id="KAJ8630458.1"/>
    </source>
</evidence>
<keyword evidence="2" id="KW-1185">Reference proteome</keyword>
<proteinExistence type="predicted"/>
<gene>
    <name evidence="1" type="ORF">MRB53_023781</name>
</gene>